<dbReference type="PANTHER" id="PTHR10039">
    <property type="entry name" value="AMELOGENIN"/>
    <property type="match status" value="1"/>
</dbReference>
<proteinExistence type="predicted"/>
<organism evidence="3 4">
    <name type="scientific">Athelia psychrophila</name>
    <dbReference type="NCBI Taxonomy" id="1759441"/>
    <lineage>
        <taxon>Eukaryota</taxon>
        <taxon>Fungi</taxon>
        <taxon>Dikarya</taxon>
        <taxon>Basidiomycota</taxon>
        <taxon>Agaricomycotina</taxon>
        <taxon>Agaricomycetes</taxon>
        <taxon>Agaricomycetidae</taxon>
        <taxon>Atheliales</taxon>
        <taxon>Atheliaceae</taxon>
        <taxon>Athelia</taxon>
    </lineage>
</organism>
<keyword evidence="4" id="KW-1185">Reference proteome</keyword>
<evidence type="ECO:0000313" key="3">
    <source>
        <dbReference type="EMBL" id="KZP05864.1"/>
    </source>
</evidence>
<dbReference type="Pfam" id="PF24883">
    <property type="entry name" value="NPHP3_N"/>
    <property type="match status" value="1"/>
</dbReference>
<dbReference type="AlphaFoldDB" id="A0A167WA20"/>
<dbReference type="EMBL" id="KV417815">
    <property type="protein sequence ID" value="KZP05864.1"/>
    <property type="molecule type" value="Genomic_DNA"/>
</dbReference>
<evidence type="ECO:0000256" key="1">
    <source>
        <dbReference type="ARBA" id="ARBA00022737"/>
    </source>
</evidence>
<dbReference type="InterPro" id="IPR056884">
    <property type="entry name" value="NPHP3-like_N"/>
</dbReference>
<dbReference type="Gene3D" id="3.40.50.300">
    <property type="entry name" value="P-loop containing nucleotide triphosphate hydrolases"/>
    <property type="match status" value="1"/>
</dbReference>
<feature type="domain" description="Nephrocystin 3-like N-terminal" evidence="2">
    <location>
        <begin position="32"/>
        <end position="181"/>
    </location>
</feature>
<keyword evidence="1" id="KW-0677">Repeat</keyword>
<name>A0A167WA20_9AGAM</name>
<dbReference type="InterPro" id="IPR027417">
    <property type="entry name" value="P-loop_NTPase"/>
</dbReference>
<sequence length="492" mass="54710">MPALILTKYAPQDGNSRRLAAGSMGHETASIEAFFSWIRDGKTAICWLSGPAGYGKSAILQSIAERCATEHILAASFFFLRGFFIITLVYQLSVSFPSTKSAIEAALRADIMLPSQSIKDQLEKLIIGPLAAAGLSTTPIVFLVDALDECNDVHATKEFICILAGVFASRQIPVRWLLSSRREEHIRKAFSDVTVNEATTRFALEDFNATLDIEKFLTDHFATICREDTDLMRNIPIPWPSIEDTRALVKKADGMFNFAFTLVKFITDGSAPPDQKLQIALKLHAGLDPLYAQVLGAVPKNIACFRMVLTTLMIVREQPSINVLADLLELPAGNVLHALTSIQSIIHVPADDTTPIQLNHTSLRDFLTDRERSKDLFIVPPPAHFTLAANCLALMNRTFQRDIFPDNKGSLYAAEYWVGHLKDGAPLKKGDLLDIAAKTKKRVERMQETIIRVARRKETGTQRMKRLGHKRLTSARGRMSDLFKRGMDSDSD</sequence>
<reference evidence="3 4" key="1">
    <citation type="journal article" date="2016" name="Mol. Biol. Evol.">
        <title>Comparative Genomics of Early-Diverging Mushroom-Forming Fungi Provides Insights into the Origins of Lignocellulose Decay Capabilities.</title>
        <authorList>
            <person name="Nagy L.G."/>
            <person name="Riley R."/>
            <person name="Tritt A."/>
            <person name="Adam C."/>
            <person name="Daum C."/>
            <person name="Floudas D."/>
            <person name="Sun H."/>
            <person name="Yadav J.S."/>
            <person name="Pangilinan J."/>
            <person name="Larsson K.H."/>
            <person name="Matsuura K."/>
            <person name="Barry K."/>
            <person name="Labutti K."/>
            <person name="Kuo R."/>
            <person name="Ohm R.A."/>
            <person name="Bhattacharya S.S."/>
            <person name="Shirouzu T."/>
            <person name="Yoshinaga Y."/>
            <person name="Martin F.M."/>
            <person name="Grigoriev I.V."/>
            <person name="Hibbett D.S."/>
        </authorList>
    </citation>
    <scope>NUCLEOTIDE SEQUENCE [LARGE SCALE GENOMIC DNA]</scope>
    <source>
        <strain evidence="3 4">CBS 109695</strain>
    </source>
</reference>
<dbReference type="OrthoDB" id="4760524at2759"/>
<evidence type="ECO:0000313" key="4">
    <source>
        <dbReference type="Proteomes" id="UP000076532"/>
    </source>
</evidence>
<protein>
    <recommendedName>
        <fullName evidence="2">Nephrocystin 3-like N-terminal domain-containing protein</fullName>
    </recommendedName>
</protein>
<evidence type="ECO:0000259" key="2">
    <source>
        <dbReference type="Pfam" id="PF24883"/>
    </source>
</evidence>
<dbReference type="STRING" id="436010.A0A167WA20"/>
<accession>A0A167WA20</accession>
<dbReference type="SUPFAM" id="SSF52540">
    <property type="entry name" value="P-loop containing nucleoside triphosphate hydrolases"/>
    <property type="match status" value="1"/>
</dbReference>
<gene>
    <name evidence="3" type="ORF">FIBSPDRAFT_923130</name>
</gene>
<dbReference type="Proteomes" id="UP000076532">
    <property type="component" value="Unassembled WGS sequence"/>
</dbReference>